<evidence type="ECO:0000256" key="1">
    <source>
        <dbReference type="SAM" id="MobiDB-lite"/>
    </source>
</evidence>
<keyword evidence="2" id="KW-1133">Transmembrane helix</keyword>
<evidence type="ECO:0000259" key="3">
    <source>
        <dbReference type="Pfam" id="PF13399"/>
    </source>
</evidence>
<dbReference type="NCBIfam" id="NF035953">
    <property type="entry name" value="integrity_Cei"/>
    <property type="match status" value="1"/>
</dbReference>
<dbReference type="RefSeq" id="WP_120042940.1">
    <property type="nucleotide sequence ID" value="NZ_QZFU01000024.1"/>
</dbReference>
<sequence>MVSLITEGTATDRQGRPYLRRRPETWLIFVLVLALISAIIWITAFSKADKSGAAMACNSPTPPTDTKSPPPAPPTQLGQRVGASRLQDVEPAPLAQSKVRVLNANNKSGQAAHIAAALGDLGFTGAPGAAYGNDSVYVNGDLICTGQIRFGVNGRPAAASVQLVAPCAELIEDPRQDDSVDLVLGSVFGESLRPSADAEEVLRSLKNPAPGGSPAIDAKLLAAARHGRC</sequence>
<proteinExistence type="predicted"/>
<keyword evidence="2" id="KW-0812">Transmembrane</keyword>
<evidence type="ECO:0000313" key="5">
    <source>
        <dbReference type="Proteomes" id="UP000266677"/>
    </source>
</evidence>
<feature type="compositionally biased region" description="Pro residues" evidence="1">
    <location>
        <begin position="60"/>
        <end position="74"/>
    </location>
</feature>
<keyword evidence="5" id="KW-1185">Reference proteome</keyword>
<gene>
    <name evidence="4" type="ORF">D5S18_21745</name>
</gene>
<dbReference type="AlphaFoldDB" id="A0A3A4KF51"/>
<keyword evidence="2" id="KW-0472">Membrane</keyword>
<feature type="domain" description="LytR/CpsA/Psr regulator C-terminal" evidence="3">
    <location>
        <begin position="97"/>
        <end position="188"/>
    </location>
</feature>
<organism evidence="4 5">
    <name type="scientific">Nocardia panacis</name>
    <dbReference type="NCBI Taxonomy" id="2340916"/>
    <lineage>
        <taxon>Bacteria</taxon>
        <taxon>Bacillati</taxon>
        <taxon>Actinomycetota</taxon>
        <taxon>Actinomycetes</taxon>
        <taxon>Mycobacteriales</taxon>
        <taxon>Nocardiaceae</taxon>
        <taxon>Nocardia</taxon>
    </lineage>
</organism>
<dbReference type="OrthoDB" id="5194885at2"/>
<name>A0A3A4KF51_9NOCA</name>
<dbReference type="EMBL" id="QZFU01000024">
    <property type="protein sequence ID" value="RJO72918.1"/>
    <property type="molecule type" value="Genomic_DNA"/>
</dbReference>
<dbReference type="Pfam" id="PF13399">
    <property type="entry name" value="LytR_C"/>
    <property type="match status" value="1"/>
</dbReference>
<feature type="transmembrane region" description="Helical" evidence="2">
    <location>
        <begin position="26"/>
        <end position="45"/>
    </location>
</feature>
<accession>A0A3A4KF51</accession>
<evidence type="ECO:0000256" key="2">
    <source>
        <dbReference type="SAM" id="Phobius"/>
    </source>
</evidence>
<protein>
    <submittedName>
        <fullName evidence="4">LytR family transcriptional regulator</fullName>
    </submittedName>
</protein>
<evidence type="ECO:0000313" key="4">
    <source>
        <dbReference type="EMBL" id="RJO72918.1"/>
    </source>
</evidence>
<reference evidence="4 5" key="1">
    <citation type="submission" date="2018-09" db="EMBL/GenBank/DDBJ databases">
        <title>YIM PH21274 draft genome.</title>
        <authorList>
            <person name="Miao C."/>
        </authorList>
    </citation>
    <scope>NUCLEOTIDE SEQUENCE [LARGE SCALE GENOMIC DNA]</scope>
    <source>
        <strain evidence="4 5">YIM PH 21724</strain>
    </source>
</reference>
<comment type="caution">
    <text evidence="4">The sequence shown here is derived from an EMBL/GenBank/DDBJ whole genome shotgun (WGS) entry which is preliminary data.</text>
</comment>
<dbReference type="InterPro" id="IPR027381">
    <property type="entry name" value="LytR/CpsA/Psr_C"/>
</dbReference>
<dbReference type="Proteomes" id="UP000266677">
    <property type="component" value="Unassembled WGS sequence"/>
</dbReference>
<feature type="region of interest" description="Disordered" evidence="1">
    <location>
        <begin position="53"/>
        <end position="81"/>
    </location>
</feature>